<organism evidence="2 3">
    <name type="scientific">Chiloscyllium punctatum</name>
    <name type="common">Brownbanded bambooshark</name>
    <name type="synonym">Hemiscyllium punctatum</name>
    <dbReference type="NCBI Taxonomy" id="137246"/>
    <lineage>
        <taxon>Eukaryota</taxon>
        <taxon>Metazoa</taxon>
        <taxon>Chordata</taxon>
        <taxon>Craniata</taxon>
        <taxon>Vertebrata</taxon>
        <taxon>Chondrichthyes</taxon>
        <taxon>Elasmobranchii</taxon>
        <taxon>Galeomorphii</taxon>
        <taxon>Galeoidea</taxon>
        <taxon>Orectolobiformes</taxon>
        <taxon>Hemiscylliidae</taxon>
        <taxon>Chiloscyllium</taxon>
    </lineage>
</organism>
<dbReference type="Proteomes" id="UP000287033">
    <property type="component" value="Unassembled WGS sequence"/>
</dbReference>
<dbReference type="AlphaFoldDB" id="A0A401RZK6"/>
<sequence length="170" mass="18828">MTRHMQALGYLEIVPASLTRDAQCATGTVKSTVSQKTLVTMVSIEKMKLRPDQGESTALSENSHKIPSAGAPLTTFSDSLSVLSLGKVDGVIIIVAVIIILLLCFLLGMHIALWRKNMKKRNKLLSASWYRNVQTEDTWSTHLPEQECGELSHQERKKVDEIYVSVNSAC</sequence>
<evidence type="ECO:0000313" key="3">
    <source>
        <dbReference type="Proteomes" id="UP000287033"/>
    </source>
</evidence>
<comment type="caution">
    <text evidence="2">The sequence shown here is derived from an EMBL/GenBank/DDBJ whole genome shotgun (WGS) entry which is preliminary data.</text>
</comment>
<keyword evidence="1" id="KW-0472">Membrane</keyword>
<evidence type="ECO:0000256" key="1">
    <source>
        <dbReference type="SAM" id="Phobius"/>
    </source>
</evidence>
<accession>A0A401RZK6</accession>
<gene>
    <name evidence="2" type="ORF">chiPu_0001916</name>
</gene>
<keyword evidence="1" id="KW-0812">Transmembrane</keyword>
<keyword evidence="1" id="KW-1133">Transmembrane helix</keyword>
<dbReference type="OrthoDB" id="9950067at2759"/>
<name>A0A401RZK6_CHIPU</name>
<dbReference type="EMBL" id="BEZZ01000032">
    <property type="protein sequence ID" value="GCC23520.1"/>
    <property type="molecule type" value="Genomic_DNA"/>
</dbReference>
<proteinExistence type="predicted"/>
<keyword evidence="3" id="KW-1185">Reference proteome</keyword>
<evidence type="ECO:0000313" key="2">
    <source>
        <dbReference type="EMBL" id="GCC23520.1"/>
    </source>
</evidence>
<reference evidence="2 3" key="1">
    <citation type="journal article" date="2018" name="Nat. Ecol. Evol.">
        <title>Shark genomes provide insights into elasmobranch evolution and the origin of vertebrates.</title>
        <authorList>
            <person name="Hara Y"/>
            <person name="Yamaguchi K"/>
            <person name="Onimaru K"/>
            <person name="Kadota M"/>
            <person name="Koyanagi M"/>
            <person name="Keeley SD"/>
            <person name="Tatsumi K"/>
            <person name="Tanaka K"/>
            <person name="Motone F"/>
            <person name="Kageyama Y"/>
            <person name="Nozu R"/>
            <person name="Adachi N"/>
            <person name="Nishimura O"/>
            <person name="Nakagawa R"/>
            <person name="Tanegashima C"/>
            <person name="Kiyatake I"/>
            <person name="Matsumoto R"/>
            <person name="Murakumo K"/>
            <person name="Nishida K"/>
            <person name="Terakita A"/>
            <person name="Kuratani S"/>
            <person name="Sato K"/>
            <person name="Hyodo S Kuraku.S."/>
        </authorList>
    </citation>
    <scope>NUCLEOTIDE SEQUENCE [LARGE SCALE GENOMIC DNA]</scope>
</reference>
<protein>
    <submittedName>
        <fullName evidence="2">Uncharacterized protein</fullName>
    </submittedName>
</protein>
<feature type="transmembrane region" description="Helical" evidence="1">
    <location>
        <begin position="91"/>
        <end position="114"/>
    </location>
</feature>